<dbReference type="GO" id="GO:0035438">
    <property type="term" value="F:cyclic-di-GMP binding"/>
    <property type="evidence" value="ECO:0007669"/>
    <property type="project" value="InterPro"/>
</dbReference>
<organism evidence="2 3">
    <name type="scientific">Vibrio xiamenensis</name>
    <dbReference type="NCBI Taxonomy" id="861298"/>
    <lineage>
        <taxon>Bacteria</taxon>
        <taxon>Pseudomonadati</taxon>
        <taxon>Pseudomonadota</taxon>
        <taxon>Gammaproteobacteria</taxon>
        <taxon>Vibrionales</taxon>
        <taxon>Vibrionaceae</taxon>
        <taxon>Vibrio</taxon>
    </lineage>
</organism>
<dbReference type="SUPFAM" id="SSF141371">
    <property type="entry name" value="PilZ domain-like"/>
    <property type="match status" value="2"/>
</dbReference>
<dbReference type="EMBL" id="FNDD01000001">
    <property type="protein sequence ID" value="SDG65897.1"/>
    <property type="molecule type" value="Genomic_DNA"/>
</dbReference>
<protein>
    <submittedName>
        <fullName evidence="2">PilZ domain-containing protein</fullName>
    </submittedName>
</protein>
<accession>A0A1G7W1N3</accession>
<feature type="domain" description="PilZ" evidence="1">
    <location>
        <begin position="153"/>
        <end position="244"/>
    </location>
</feature>
<dbReference type="Gene3D" id="2.40.10.220">
    <property type="entry name" value="predicted glycosyltransferase like domains"/>
    <property type="match status" value="2"/>
</dbReference>
<dbReference type="STRING" id="861298.SAMN04488136_101124"/>
<dbReference type="Proteomes" id="UP000198854">
    <property type="component" value="Unassembled WGS sequence"/>
</dbReference>
<sequence length="789" mass="90315">MRVSTLPENMQQSEILSLAERLIPAYRSEDFNYLLNQLTDGEPPSLKILLKMELNRIMAPCQKTIDLRGRVQGECREYELDGLKHWLDDVAFNAYHKNTRKFGGYTEGVWEALSNTRNNFRVMQKRGKPIGQEVVAKDNQYHVEPIVLGYDLKRKENRLKVSSQVDITLPRSQFVHGLTLDISPSGAKIKVPSAFDYKLGDAITVRFSELAKTSEVTGLQSALEYRILAVDDSYDNDAVKFLRLLKLGDDTVIDQLIQESLRNENQRTKHDNQDKVIRARTRGFEHIFLKHTCNLPLFFSGGELKLALMTENNQPIWQYWHDERNQQSLTNLLHPKRMSLLTKPGMTTSNNVIYAFTHDHQEKTLFFSMLMPEATREQRQLFWHIGAKKPSWKAFRLHVFELKKDECAELAKHGQELGIDTSTLTHCGILQEITDDTSARDYLLSEKPKLASSELNAFRHPRNATHAPRCLYFDAKSRRKEPRYPLQTPIELNFGGKTIAGKSLDFSKRGLNLNLDEPCQLKSGDECQIDFLELKLYDKRLPLDEVPYRVIRVGPNGKQLQLVMIEDSKTMKTIGFFNTLLERNQAKLKPKQEILPSNTLLEGLHNLLLDKMVCAPLFVDKPGANLNPKVIGVNYPLLPHLALFAQLGGDDKLSLNPIYKGHTNTLLAKPMKRIDGAEPQYFEIYICAYKFGKRVQSVDAKLREEFGHIKERIEFIKNALSVGDFFALRICSTPVFDPMTALIRKDMEELALISLPQATKVEKELSTIAGYSEITDITEEVLIRLELTR</sequence>
<name>A0A1G7W1N3_9VIBR</name>
<feature type="domain" description="PilZ" evidence="1">
    <location>
        <begin position="478"/>
        <end position="560"/>
    </location>
</feature>
<evidence type="ECO:0000313" key="3">
    <source>
        <dbReference type="Proteomes" id="UP000198854"/>
    </source>
</evidence>
<dbReference type="Pfam" id="PF07238">
    <property type="entry name" value="PilZ"/>
    <property type="match status" value="2"/>
</dbReference>
<evidence type="ECO:0000259" key="1">
    <source>
        <dbReference type="Pfam" id="PF07238"/>
    </source>
</evidence>
<dbReference type="InterPro" id="IPR009875">
    <property type="entry name" value="PilZ_domain"/>
</dbReference>
<evidence type="ECO:0000313" key="2">
    <source>
        <dbReference type="EMBL" id="SDG65897.1"/>
    </source>
</evidence>
<reference evidence="2 3" key="1">
    <citation type="submission" date="2016-10" db="EMBL/GenBank/DDBJ databases">
        <authorList>
            <person name="de Groot N.N."/>
        </authorList>
    </citation>
    <scope>NUCLEOTIDE SEQUENCE [LARGE SCALE GENOMIC DNA]</scope>
    <source>
        <strain evidence="2 3">CGMCC 1.10228</strain>
    </source>
</reference>
<keyword evidence="3" id="KW-1185">Reference proteome</keyword>
<dbReference type="AlphaFoldDB" id="A0A1G7W1N3"/>
<gene>
    <name evidence="2" type="ORF">SAMN04488136_101124</name>
</gene>
<proteinExistence type="predicted"/>